<comment type="caution">
    <text evidence="5">The sequence shown here is derived from an EMBL/GenBank/DDBJ whole genome shotgun (WGS) entry which is preliminary data.</text>
</comment>
<name>A0A7W3W650_9PSEU</name>
<proteinExistence type="predicted"/>
<dbReference type="PANTHER" id="PTHR43080">
    <property type="entry name" value="CBS DOMAIN-CONTAINING PROTEIN CBSX3, MITOCHONDRIAL"/>
    <property type="match status" value="1"/>
</dbReference>
<dbReference type="Proteomes" id="UP000526734">
    <property type="component" value="Unassembled WGS sequence"/>
</dbReference>
<dbReference type="SUPFAM" id="SSF54631">
    <property type="entry name" value="CBS-domain pair"/>
    <property type="match status" value="1"/>
</dbReference>
<keyword evidence="1 2" id="KW-0129">CBS domain</keyword>
<evidence type="ECO:0000256" key="2">
    <source>
        <dbReference type="PROSITE-ProRule" id="PRU00703"/>
    </source>
</evidence>
<dbReference type="InterPro" id="IPR017080">
    <property type="entry name" value="UCP036990_CBS_BON"/>
</dbReference>
<feature type="domain" description="CBS" evidence="4">
    <location>
        <begin position="93"/>
        <end position="149"/>
    </location>
</feature>
<evidence type="ECO:0000259" key="3">
    <source>
        <dbReference type="PROSITE" id="PS50914"/>
    </source>
</evidence>
<dbReference type="InterPro" id="IPR046342">
    <property type="entry name" value="CBS_dom_sf"/>
</dbReference>
<protein>
    <submittedName>
        <fullName evidence="5">CBS domain-containing protein</fullName>
    </submittedName>
</protein>
<dbReference type="PROSITE" id="PS51371">
    <property type="entry name" value="CBS"/>
    <property type="match status" value="2"/>
</dbReference>
<accession>A0A7W3W650</accession>
<dbReference type="InterPro" id="IPR051257">
    <property type="entry name" value="Diverse_CBS-Domain"/>
</dbReference>
<dbReference type="SMART" id="SM00116">
    <property type="entry name" value="CBS"/>
    <property type="match status" value="2"/>
</dbReference>
<dbReference type="InterPro" id="IPR000644">
    <property type="entry name" value="CBS_dom"/>
</dbReference>
<dbReference type="PROSITE" id="PS50914">
    <property type="entry name" value="BON"/>
    <property type="match status" value="1"/>
</dbReference>
<gene>
    <name evidence="5" type="ORF">H4281_40695</name>
</gene>
<dbReference type="Gene3D" id="3.30.1340.30">
    <property type="match status" value="1"/>
</dbReference>
<dbReference type="Pfam" id="PF04972">
    <property type="entry name" value="BON"/>
    <property type="match status" value="1"/>
</dbReference>
<dbReference type="PIRSF" id="PIRSF036990">
    <property type="entry name" value="UCP036990_CBS_BON"/>
    <property type="match status" value="1"/>
</dbReference>
<reference evidence="5 6" key="1">
    <citation type="submission" date="2020-08" db="EMBL/GenBank/DDBJ databases">
        <title>Amycolatopsis sp. nov. DR6-1 isolated from Dendrobium heterocarpum.</title>
        <authorList>
            <person name="Tedsree N."/>
            <person name="Kuncharoen N."/>
            <person name="Likhitwitayawuid K."/>
            <person name="Tanasupawat S."/>
        </authorList>
    </citation>
    <scope>NUCLEOTIDE SEQUENCE [LARGE SCALE GENOMIC DNA]</scope>
    <source>
        <strain evidence="5 6">DR6-1</strain>
    </source>
</reference>
<dbReference type="AlphaFoldDB" id="A0A7W3W650"/>
<organism evidence="5 6">
    <name type="scientific">Amycolatopsis dendrobii</name>
    <dbReference type="NCBI Taxonomy" id="2760662"/>
    <lineage>
        <taxon>Bacteria</taxon>
        <taxon>Bacillati</taxon>
        <taxon>Actinomycetota</taxon>
        <taxon>Actinomycetes</taxon>
        <taxon>Pseudonocardiales</taxon>
        <taxon>Pseudonocardiaceae</taxon>
        <taxon>Amycolatopsis</taxon>
    </lineage>
</organism>
<evidence type="ECO:0000256" key="1">
    <source>
        <dbReference type="ARBA" id="ARBA00023122"/>
    </source>
</evidence>
<evidence type="ECO:0000313" key="5">
    <source>
        <dbReference type="EMBL" id="MBB1159500.1"/>
    </source>
</evidence>
<dbReference type="PANTHER" id="PTHR43080:SF29">
    <property type="entry name" value="OS02G0818000 PROTEIN"/>
    <property type="match status" value="1"/>
</dbReference>
<evidence type="ECO:0000259" key="4">
    <source>
        <dbReference type="PROSITE" id="PS51371"/>
    </source>
</evidence>
<keyword evidence="6" id="KW-1185">Reference proteome</keyword>
<dbReference type="Gene3D" id="3.10.580.10">
    <property type="entry name" value="CBS-domain"/>
    <property type="match status" value="1"/>
</dbReference>
<feature type="domain" description="BON" evidence="3">
    <location>
        <begin position="146"/>
        <end position="215"/>
    </location>
</feature>
<dbReference type="EMBL" id="JACGZW010000020">
    <property type="protein sequence ID" value="MBB1159500.1"/>
    <property type="molecule type" value="Genomic_DNA"/>
</dbReference>
<dbReference type="InterPro" id="IPR007055">
    <property type="entry name" value="BON_dom"/>
</dbReference>
<sequence>MTGLLVSDVMNWPVVTAAPDTPFKELIDLLAANGISAVPVTNGSGRPVGVVSERELLARYDRRAEGPRPGLFASSRRRRGWARARGRKAVDVMSTPVRVVRQDEPLADAARWMVEANLRRLFVVDGSGALTGVLARRDVLAVFLRPDAEIKEMVERRVLRQALWADPATTSVRVDDGVVTLTGIVDSPGEVLRAERLTEVLPGVVGVRNQLRCAGDRHEVGVRP</sequence>
<dbReference type="RefSeq" id="WP_182896180.1">
    <property type="nucleotide sequence ID" value="NZ_JACGZW010000020.1"/>
</dbReference>
<dbReference type="Pfam" id="PF00571">
    <property type="entry name" value="CBS"/>
    <property type="match status" value="2"/>
</dbReference>
<evidence type="ECO:0000313" key="6">
    <source>
        <dbReference type="Proteomes" id="UP000526734"/>
    </source>
</evidence>
<feature type="domain" description="CBS" evidence="4">
    <location>
        <begin position="10"/>
        <end position="66"/>
    </location>
</feature>